<dbReference type="Gene3D" id="3.30.300.30">
    <property type="match status" value="1"/>
</dbReference>
<evidence type="ECO:0000259" key="5">
    <source>
        <dbReference type="Pfam" id="PF01514"/>
    </source>
</evidence>
<evidence type="ECO:0000256" key="2">
    <source>
        <dbReference type="ARBA" id="ARBA00023136"/>
    </source>
</evidence>
<name>A0A388TBR3_TERA1</name>
<evidence type="ECO:0000256" key="1">
    <source>
        <dbReference type="ARBA" id="ARBA00004370"/>
    </source>
</evidence>
<evidence type="ECO:0000256" key="3">
    <source>
        <dbReference type="SAM" id="MobiDB-lite"/>
    </source>
</evidence>
<dbReference type="PRINTS" id="PR01009">
    <property type="entry name" value="FLGMRINGFLIF"/>
</dbReference>
<dbReference type="InterPro" id="IPR043427">
    <property type="entry name" value="YscJ/FliF"/>
</dbReference>
<dbReference type="GO" id="GO:0003774">
    <property type="term" value="F:cytoskeletal motor activity"/>
    <property type="evidence" value="ECO:0007669"/>
    <property type="project" value="InterPro"/>
</dbReference>
<accession>A0A388TBR3</accession>
<dbReference type="Pfam" id="PF01514">
    <property type="entry name" value="YscJ_FliF"/>
    <property type="match status" value="1"/>
</dbReference>
<feature type="region of interest" description="Disordered" evidence="3">
    <location>
        <begin position="422"/>
        <end position="466"/>
    </location>
</feature>
<reference evidence="6 7" key="1">
    <citation type="journal article" date="2019" name="ISME J.">
        <title>Genome analyses of uncultured TG2/ZB3 bacteria in 'Margulisbacteria' specifically attached to ectosymbiotic spirochetes of protists in the termite gut.</title>
        <authorList>
            <person name="Utami Y.D."/>
            <person name="Kuwahara H."/>
            <person name="Igai K."/>
            <person name="Murakami T."/>
            <person name="Sugaya K."/>
            <person name="Morikawa T."/>
            <person name="Nagura Y."/>
            <person name="Yuki M."/>
            <person name="Deevong P."/>
            <person name="Inoue T."/>
            <person name="Kihara K."/>
            <person name="Lo N."/>
            <person name="Yamada A."/>
            <person name="Ohkuma M."/>
            <person name="Hongoh Y."/>
        </authorList>
    </citation>
    <scope>NUCLEOTIDE SEQUENCE [LARGE SCALE GENOMIC DNA]</scope>
    <source>
        <strain evidence="6">NkOx7-01</strain>
    </source>
</reference>
<dbReference type="GO" id="GO:0016020">
    <property type="term" value="C:membrane"/>
    <property type="evidence" value="ECO:0007669"/>
    <property type="project" value="UniProtKB-SubCell"/>
</dbReference>
<evidence type="ECO:0000256" key="4">
    <source>
        <dbReference type="SAM" id="Phobius"/>
    </source>
</evidence>
<keyword evidence="4" id="KW-1133">Transmembrane helix</keyword>
<comment type="caution">
    <text evidence="6">The sequence shown here is derived from an EMBL/GenBank/DDBJ whole genome shotgun (WGS) entry which is preliminary data.</text>
</comment>
<feature type="transmembrane region" description="Helical" evidence="4">
    <location>
        <begin position="481"/>
        <end position="504"/>
    </location>
</feature>
<dbReference type="Proteomes" id="UP000269352">
    <property type="component" value="Unassembled WGS sequence"/>
</dbReference>
<dbReference type="InterPro" id="IPR006182">
    <property type="entry name" value="FliF_N_dom"/>
</dbReference>
<evidence type="ECO:0000313" key="6">
    <source>
        <dbReference type="EMBL" id="GBR73177.1"/>
    </source>
</evidence>
<keyword evidence="6" id="KW-0966">Cell projection</keyword>
<keyword evidence="7" id="KW-1185">Reference proteome</keyword>
<dbReference type="EMBL" id="BGZN01000007">
    <property type="protein sequence ID" value="GBR73177.1"/>
    <property type="molecule type" value="Genomic_DNA"/>
</dbReference>
<dbReference type="PANTHER" id="PTHR30046:SF0">
    <property type="entry name" value="FLAGELLAR M-RING PROTEIN"/>
    <property type="match status" value="1"/>
</dbReference>
<dbReference type="GO" id="GO:0071973">
    <property type="term" value="P:bacterial-type flagellum-dependent cell motility"/>
    <property type="evidence" value="ECO:0007669"/>
    <property type="project" value="InterPro"/>
</dbReference>
<organism evidence="6 7">
    <name type="scientific">Termititenax aidoneus</name>
    <dbReference type="NCBI Taxonomy" id="2218524"/>
    <lineage>
        <taxon>Bacteria</taxon>
        <taxon>Bacillati</taxon>
        <taxon>Candidatus Margulisiibacteriota</taxon>
        <taxon>Candidatus Termititenacia</taxon>
        <taxon>Candidatus Termititenacales</taxon>
        <taxon>Candidatus Termititenacaceae</taxon>
        <taxon>Candidatus Termititenax</taxon>
    </lineage>
</organism>
<dbReference type="InterPro" id="IPR000067">
    <property type="entry name" value="FlgMring_FliF"/>
</dbReference>
<keyword evidence="6" id="KW-0282">Flagellum</keyword>
<dbReference type="GO" id="GO:0009431">
    <property type="term" value="C:bacterial-type flagellum basal body, MS ring"/>
    <property type="evidence" value="ECO:0007669"/>
    <property type="project" value="InterPro"/>
</dbReference>
<dbReference type="AlphaFoldDB" id="A0A388TBR3"/>
<gene>
    <name evidence="6" type="primary">fliF</name>
    <name evidence="6" type="ORF">NO1_0605</name>
</gene>
<protein>
    <submittedName>
        <fullName evidence="6">Flagellar M-ring protein</fullName>
    </submittedName>
</protein>
<dbReference type="NCBIfam" id="TIGR00206">
    <property type="entry name" value="fliF"/>
    <property type="match status" value="1"/>
</dbReference>
<keyword evidence="6" id="KW-0969">Cilium</keyword>
<keyword evidence="2 4" id="KW-0472">Membrane</keyword>
<comment type="subcellular location">
    <subcellularLocation>
        <location evidence="1">Membrane</location>
    </subcellularLocation>
</comment>
<feature type="transmembrane region" description="Helical" evidence="4">
    <location>
        <begin position="16"/>
        <end position="36"/>
    </location>
</feature>
<keyword evidence="4" id="KW-0812">Transmembrane</keyword>
<feature type="domain" description="Flagellar M-ring N-terminal" evidence="5">
    <location>
        <begin position="62"/>
        <end position="236"/>
    </location>
</feature>
<evidence type="ECO:0000313" key="7">
    <source>
        <dbReference type="Proteomes" id="UP000269352"/>
    </source>
</evidence>
<dbReference type="PANTHER" id="PTHR30046">
    <property type="entry name" value="FLAGELLAR M-RING PROTEIN"/>
    <property type="match status" value="1"/>
</dbReference>
<proteinExistence type="predicted"/>
<sequence length="572" mass="62539">MGEQIGAGSRSGGGKTIFIIIGVVIIVALAVLFFLYRPSLAGAVKIGSGSLPSFTQKKEPAGYSVLFKNLDYTEAALIVDSLKTQGVKDYRLEDDGRTILVPTKKRTDIVLTIAQEGIMPNGGAVGFEIFDKGSALGASEFDQNVKFSRAISGEMARSVARINGIEEARVIVVIPAKQLFSTVQNPVQASVMVKIVEGELLSPSQVQAIIALVSASVEGLQKENITVVDYHGRVLSSEEYAKDYDRLAALLAMQKAQSGGRNVSTAALMDSTEIPLEASEKADESSIFEMYYNIDNNKMNRQQRSSVRGLRLDANASAEEAYAAKMKFKERYENLLERNVKQMANQFFPKKATTVKVNVELNDRPFDAVTPNSMIARITSMILLDQNNKDVVLTPEVREAFMKSIAAATSYVKGRDRIDLRWSPNTNEHNKGNLFSGLSSGQDKKTEKTAPKVTPVPPAPQTGKDQPVIDLSKLQSKPEVFWTWNNILYLGCGLFGVLLLIIVLRPRHARRVTAEKGGKKSSVFDEPPEDKEGFADLAAPSTDAIRELAAQSPDKVAAVLEKWFQEDAAAQK</sequence>
<dbReference type="InterPro" id="IPR045851">
    <property type="entry name" value="AMP-bd_C_sf"/>
</dbReference>